<gene>
    <name evidence="2" type="ORF">NM125_00190</name>
</gene>
<dbReference type="RefSeq" id="WP_255131645.1">
    <property type="nucleotide sequence ID" value="NZ_JANDBC010000001.1"/>
</dbReference>
<accession>A0A9X2RAU5</accession>
<dbReference type="Proteomes" id="UP001139125">
    <property type="component" value="Unassembled WGS sequence"/>
</dbReference>
<feature type="transmembrane region" description="Helical" evidence="1">
    <location>
        <begin position="55"/>
        <end position="77"/>
    </location>
</feature>
<sequence length="82" mass="9089">MSEVTKEDFAVLQKDVSEIKTALLGNEDYRQNGALKRLEDVEKKAKDNEDKWKSAYARVIGVGIGASTIITALAWVISTFLT</sequence>
<keyword evidence="1" id="KW-0812">Transmembrane</keyword>
<keyword evidence="3" id="KW-1185">Reference proteome</keyword>
<keyword evidence="1" id="KW-0472">Membrane</keyword>
<evidence type="ECO:0000256" key="1">
    <source>
        <dbReference type="SAM" id="Phobius"/>
    </source>
</evidence>
<proteinExistence type="predicted"/>
<organism evidence="2 3">
    <name type="scientific">Gracilimonas sediminicola</name>
    <dbReference type="NCBI Taxonomy" id="2952158"/>
    <lineage>
        <taxon>Bacteria</taxon>
        <taxon>Pseudomonadati</taxon>
        <taxon>Balneolota</taxon>
        <taxon>Balneolia</taxon>
        <taxon>Balneolales</taxon>
        <taxon>Balneolaceae</taxon>
        <taxon>Gracilimonas</taxon>
    </lineage>
</organism>
<dbReference type="AlphaFoldDB" id="A0A9X2RAU5"/>
<keyword evidence="1" id="KW-1133">Transmembrane helix</keyword>
<reference evidence="2" key="1">
    <citation type="submission" date="2022-06" db="EMBL/GenBank/DDBJ databases">
        <title>Gracilimonas sp. CAU 1638 isolated from sea sediment.</title>
        <authorList>
            <person name="Kim W."/>
        </authorList>
    </citation>
    <scope>NUCLEOTIDE SEQUENCE</scope>
    <source>
        <strain evidence="2">CAU 1638</strain>
    </source>
</reference>
<evidence type="ECO:0000313" key="3">
    <source>
        <dbReference type="Proteomes" id="UP001139125"/>
    </source>
</evidence>
<protein>
    <recommendedName>
        <fullName evidence="4">Haemolysin XhlA</fullName>
    </recommendedName>
</protein>
<comment type="caution">
    <text evidence="2">The sequence shown here is derived from an EMBL/GenBank/DDBJ whole genome shotgun (WGS) entry which is preliminary data.</text>
</comment>
<evidence type="ECO:0008006" key="4">
    <source>
        <dbReference type="Google" id="ProtNLM"/>
    </source>
</evidence>
<dbReference type="EMBL" id="JANDBC010000001">
    <property type="protein sequence ID" value="MCP9289990.1"/>
    <property type="molecule type" value="Genomic_DNA"/>
</dbReference>
<name>A0A9X2RAU5_9BACT</name>
<evidence type="ECO:0000313" key="2">
    <source>
        <dbReference type="EMBL" id="MCP9289990.1"/>
    </source>
</evidence>